<evidence type="ECO:0000313" key="2">
    <source>
        <dbReference type="Proteomes" id="UP000789508"/>
    </source>
</evidence>
<dbReference type="AlphaFoldDB" id="A0A9N8VE61"/>
<reference evidence="1" key="1">
    <citation type="submission" date="2021-06" db="EMBL/GenBank/DDBJ databases">
        <authorList>
            <person name="Kallberg Y."/>
            <person name="Tangrot J."/>
            <person name="Rosling A."/>
        </authorList>
    </citation>
    <scope>NUCLEOTIDE SEQUENCE</scope>
    <source>
        <strain evidence="1">FL130A</strain>
    </source>
</reference>
<keyword evidence="2" id="KW-1185">Reference proteome</keyword>
<protein>
    <submittedName>
        <fullName evidence="1">4607_t:CDS:1</fullName>
    </submittedName>
</protein>
<comment type="caution">
    <text evidence="1">The sequence shown here is derived from an EMBL/GenBank/DDBJ whole genome shotgun (WGS) entry which is preliminary data.</text>
</comment>
<dbReference type="Proteomes" id="UP000789508">
    <property type="component" value="Unassembled WGS sequence"/>
</dbReference>
<dbReference type="EMBL" id="CAJVPS010000067">
    <property type="protein sequence ID" value="CAG8447695.1"/>
    <property type="molecule type" value="Genomic_DNA"/>
</dbReference>
<proteinExistence type="predicted"/>
<name>A0A9N8VE61_9GLOM</name>
<evidence type="ECO:0000313" key="1">
    <source>
        <dbReference type="EMBL" id="CAG8447695.1"/>
    </source>
</evidence>
<sequence length="77" mass="8713">MTKHIFILFYQPEEQVKIQAPYQESKVPIPRVLEPGYLNSPPLKIPAATLAEVVIRSKESEEGIQKFLNAMHGHASQ</sequence>
<gene>
    <name evidence="1" type="ORF">ALEPTO_LOCUS796</name>
</gene>
<organism evidence="1 2">
    <name type="scientific">Ambispora leptoticha</name>
    <dbReference type="NCBI Taxonomy" id="144679"/>
    <lineage>
        <taxon>Eukaryota</taxon>
        <taxon>Fungi</taxon>
        <taxon>Fungi incertae sedis</taxon>
        <taxon>Mucoromycota</taxon>
        <taxon>Glomeromycotina</taxon>
        <taxon>Glomeromycetes</taxon>
        <taxon>Archaeosporales</taxon>
        <taxon>Ambisporaceae</taxon>
        <taxon>Ambispora</taxon>
    </lineage>
</organism>
<accession>A0A9N8VE61</accession>